<reference evidence="3" key="2">
    <citation type="journal article" date="2018" name="Plant J.">
        <title>The Sorghum bicolor reference genome: improved assembly, gene annotations, a transcriptome atlas, and signatures of genome organization.</title>
        <authorList>
            <person name="McCormick R.F."/>
            <person name="Truong S.K."/>
            <person name="Sreedasyam A."/>
            <person name="Jenkins J."/>
            <person name="Shu S."/>
            <person name="Sims D."/>
            <person name="Kennedy M."/>
            <person name="Amirebrahimi M."/>
            <person name="Weers B.D."/>
            <person name="McKinley B."/>
            <person name="Mattison A."/>
            <person name="Morishige D.T."/>
            <person name="Grimwood J."/>
            <person name="Schmutz J."/>
            <person name="Mullet J.E."/>
        </authorList>
    </citation>
    <scope>NUCLEOTIDE SEQUENCE [LARGE SCALE GENOMIC DNA]</scope>
    <source>
        <strain evidence="3">cv. BTx623</strain>
    </source>
</reference>
<gene>
    <name evidence="2" type="ORF">SORBI_3005G029833</name>
</gene>
<dbReference type="Gramene" id="OQU82850">
    <property type="protein sequence ID" value="OQU82850"/>
    <property type="gene ID" value="SORBI_3005G029833"/>
</dbReference>
<accession>A0A1Z5RGF8</accession>
<feature type="signal peptide" evidence="1">
    <location>
        <begin position="1"/>
        <end position="22"/>
    </location>
</feature>
<feature type="chain" id="PRO_5012893655" description="Secreted protein" evidence="1">
    <location>
        <begin position="23"/>
        <end position="97"/>
    </location>
</feature>
<dbReference type="AlphaFoldDB" id="A0A1Z5RGF8"/>
<protein>
    <recommendedName>
        <fullName evidence="4">Secreted protein</fullName>
    </recommendedName>
</protein>
<evidence type="ECO:0000313" key="2">
    <source>
        <dbReference type="EMBL" id="OQU82850.1"/>
    </source>
</evidence>
<reference evidence="2 3" key="1">
    <citation type="journal article" date="2009" name="Nature">
        <title>The Sorghum bicolor genome and the diversification of grasses.</title>
        <authorList>
            <person name="Paterson A.H."/>
            <person name="Bowers J.E."/>
            <person name="Bruggmann R."/>
            <person name="Dubchak I."/>
            <person name="Grimwood J."/>
            <person name="Gundlach H."/>
            <person name="Haberer G."/>
            <person name="Hellsten U."/>
            <person name="Mitros T."/>
            <person name="Poliakov A."/>
            <person name="Schmutz J."/>
            <person name="Spannagl M."/>
            <person name="Tang H."/>
            <person name="Wang X."/>
            <person name="Wicker T."/>
            <person name="Bharti A.K."/>
            <person name="Chapman J."/>
            <person name="Feltus F.A."/>
            <person name="Gowik U."/>
            <person name="Grigoriev I.V."/>
            <person name="Lyons E."/>
            <person name="Maher C.A."/>
            <person name="Martis M."/>
            <person name="Narechania A."/>
            <person name="Otillar R.P."/>
            <person name="Penning B.W."/>
            <person name="Salamov A.A."/>
            <person name="Wang Y."/>
            <person name="Zhang L."/>
            <person name="Carpita N.C."/>
            <person name="Freeling M."/>
            <person name="Gingle A.R."/>
            <person name="Hash C.T."/>
            <person name="Keller B."/>
            <person name="Klein P."/>
            <person name="Kresovich S."/>
            <person name="McCann M.C."/>
            <person name="Ming R."/>
            <person name="Peterson D.G."/>
            <person name="Mehboob-ur-Rahman"/>
            <person name="Ware D."/>
            <person name="Westhoff P."/>
            <person name="Mayer K.F."/>
            <person name="Messing J."/>
            <person name="Rokhsar D.S."/>
        </authorList>
    </citation>
    <scope>NUCLEOTIDE SEQUENCE [LARGE SCALE GENOMIC DNA]</scope>
    <source>
        <strain evidence="3">cv. BTx623</strain>
    </source>
</reference>
<dbReference type="Proteomes" id="UP000000768">
    <property type="component" value="Chromosome 5"/>
</dbReference>
<name>A0A1Z5RGF8_SORBI</name>
<evidence type="ECO:0000313" key="3">
    <source>
        <dbReference type="Proteomes" id="UP000000768"/>
    </source>
</evidence>
<dbReference type="EMBL" id="CM000764">
    <property type="protein sequence ID" value="OQU82850.1"/>
    <property type="molecule type" value="Genomic_DNA"/>
</dbReference>
<evidence type="ECO:0000256" key="1">
    <source>
        <dbReference type="SAM" id="SignalP"/>
    </source>
</evidence>
<evidence type="ECO:0008006" key="4">
    <source>
        <dbReference type="Google" id="ProtNLM"/>
    </source>
</evidence>
<organism evidence="2 3">
    <name type="scientific">Sorghum bicolor</name>
    <name type="common">Sorghum</name>
    <name type="synonym">Sorghum vulgare</name>
    <dbReference type="NCBI Taxonomy" id="4558"/>
    <lineage>
        <taxon>Eukaryota</taxon>
        <taxon>Viridiplantae</taxon>
        <taxon>Streptophyta</taxon>
        <taxon>Embryophyta</taxon>
        <taxon>Tracheophyta</taxon>
        <taxon>Spermatophyta</taxon>
        <taxon>Magnoliopsida</taxon>
        <taxon>Liliopsida</taxon>
        <taxon>Poales</taxon>
        <taxon>Poaceae</taxon>
        <taxon>PACMAD clade</taxon>
        <taxon>Panicoideae</taxon>
        <taxon>Andropogonodae</taxon>
        <taxon>Andropogoneae</taxon>
        <taxon>Sorghinae</taxon>
        <taxon>Sorghum</taxon>
    </lineage>
</organism>
<proteinExistence type="predicted"/>
<keyword evidence="3" id="KW-1185">Reference proteome</keyword>
<sequence length="97" mass="10045">MKTVVLPVVVVATAALLPSVDDSRCDVAVLEIDGGGDDGRSRCKRAALRRLSPWTPARAAGPESLAFDGAGGGGPYGGVSDRRVLTPPKNIIKDRFG</sequence>
<dbReference type="InParanoid" id="A0A1Z5RGF8"/>
<keyword evidence="1" id="KW-0732">Signal</keyword>